<keyword evidence="1" id="KW-0547">Nucleotide-binding</keyword>
<dbReference type="GO" id="GO:0004386">
    <property type="term" value="F:helicase activity"/>
    <property type="evidence" value="ECO:0007669"/>
    <property type="project" value="UniProtKB-KW"/>
</dbReference>
<dbReference type="AlphaFoldDB" id="A0A1I5DLY8"/>
<feature type="domain" description="Helicase ATP-binding" evidence="5">
    <location>
        <begin position="107"/>
        <end position="228"/>
    </location>
</feature>
<dbReference type="Pfam" id="PF00271">
    <property type="entry name" value="Helicase_C"/>
    <property type="match status" value="1"/>
</dbReference>
<evidence type="ECO:0000256" key="4">
    <source>
        <dbReference type="ARBA" id="ARBA00022840"/>
    </source>
</evidence>
<dbReference type="InterPro" id="IPR050474">
    <property type="entry name" value="Hel308_SKI2-like"/>
</dbReference>
<keyword evidence="3 6" id="KW-0347">Helicase</keyword>
<gene>
    <name evidence="6" type="ORF">SAMN05421579_1437</name>
</gene>
<evidence type="ECO:0000313" key="7">
    <source>
        <dbReference type="Proteomes" id="UP000199011"/>
    </source>
</evidence>
<dbReference type="STRING" id="53341.SAMN05421579_1437"/>
<dbReference type="Proteomes" id="UP000199011">
    <property type="component" value="Unassembled WGS sequence"/>
</dbReference>
<evidence type="ECO:0000313" key="6">
    <source>
        <dbReference type="EMBL" id="SFO00295.1"/>
    </source>
</evidence>
<dbReference type="GO" id="GO:0003676">
    <property type="term" value="F:nucleic acid binding"/>
    <property type="evidence" value="ECO:0007669"/>
    <property type="project" value="InterPro"/>
</dbReference>
<evidence type="ECO:0000256" key="3">
    <source>
        <dbReference type="ARBA" id="ARBA00022806"/>
    </source>
</evidence>
<keyword evidence="4" id="KW-0067">ATP-binding</keyword>
<evidence type="ECO:0000259" key="5">
    <source>
        <dbReference type="PROSITE" id="PS51192"/>
    </source>
</evidence>
<dbReference type="PROSITE" id="PS51192">
    <property type="entry name" value="HELICASE_ATP_BIND_1"/>
    <property type="match status" value="1"/>
</dbReference>
<dbReference type="InterPro" id="IPR011545">
    <property type="entry name" value="DEAD/DEAH_box_helicase_dom"/>
</dbReference>
<dbReference type="Pfam" id="PF00270">
    <property type="entry name" value="DEAD"/>
    <property type="match status" value="1"/>
</dbReference>
<dbReference type="GO" id="GO:0016787">
    <property type="term" value="F:hydrolase activity"/>
    <property type="evidence" value="ECO:0007669"/>
    <property type="project" value="UniProtKB-KW"/>
</dbReference>
<keyword evidence="7" id="KW-1185">Reference proteome</keyword>
<dbReference type="SMART" id="SM00490">
    <property type="entry name" value="HELICc"/>
    <property type="match status" value="1"/>
</dbReference>
<dbReference type="InterPro" id="IPR027417">
    <property type="entry name" value="P-loop_NTPase"/>
</dbReference>
<protein>
    <submittedName>
        <fullName evidence="6">Helicase conserved C-terminal domain-containing protein</fullName>
    </submittedName>
</protein>
<dbReference type="RefSeq" id="WP_092520565.1">
    <property type="nucleotide sequence ID" value="NZ_CAWRAH010000086.1"/>
</dbReference>
<keyword evidence="2" id="KW-0378">Hydrolase</keyword>
<dbReference type="SUPFAM" id="SSF52540">
    <property type="entry name" value="P-loop containing nucleoside triphosphate hydrolases"/>
    <property type="match status" value="1"/>
</dbReference>
<evidence type="ECO:0000256" key="1">
    <source>
        <dbReference type="ARBA" id="ARBA00022741"/>
    </source>
</evidence>
<evidence type="ECO:0000256" key="2">
    <source>
        <dbReference type="ARBA" id="ARBA00022801"/>
    </source>
</evidence>
<dbReference type="PANTHER" id="PTHR47961">
    <property type="entry name" value="DNA POLYMERASE THETA, PUTATIVE (AFU_ORTHOLOGUE AFUA_1G05260)-RELATED"/>
    <property type="match status" value="1"/>
</dbReference>
<proteinExistence type="predicted"/>
<dbReference type="EMBL" id="FOVO01000043">
    <property type="protein sequence ID" value="SFO00295.1"/>
    <property type="molecule type" value="Genomic_DNA"/>
</dbReference>
<dbReference type="OrthoDB" id="9815222at2"/>
<name>A0A1I5DLY8_9GAMM</name>
<dbReference type="GO" id="GO:0005524">
    <property type="term" value="F:ATP binding"/>
    <property type="evidence" value="ECO:0007669"/>
    <property type="project" value="UniProtKB-KW"/>
</dbReference>
<dbReference type="PANTHER" id="PTHR47961:SF10">
    <property type="entry name" value="ATP-DEPENDENT DNA HELICASE HEL308"/>
    <property type="match status" value="1"/>
</dbReference>
<dbReference type="InterPro" id="IPR014001">
    <property type="entry name" value="Helicase_ATP-bd"/>
</dbReference>
<sequence>MSAWYQDSKNKLNDPSFTEWDNFLISLINKYNEHSNESLVQDIVIRALERKDEMPCGFILDHILGELGLYPYVDKESNTSKDKFRRSIFTTPQDEEKTFHIRQAEVFHRIMSGENVILSAPTSFGKSLIIEALVASNEFNNIVIVVPTIALIDELKKKLFKYREQYKIVTQVSQKPSERNVFILTQERVLEYGDLDSIDFFIIDEFYKLAPVSKDDERCDRLNLAFRALYAKCKRFYMLGPKINGLVSGIEDELRCTFLKFDSYATVATNEFYYPLKTTGKDVLVDEERDGILNSILTSIGRKEQTVIYCKSPKRVSSLMYRLLSAGLLTADDTNDNLATWLAENFHSDWSLVDGVKHGIAYHHAQLPRAVGALIVDLFNESKINILVCTSTLIEGVNTNAKNIVIYDDCITKKTKLDMFTFNNISGRSGRMFEHFVGNVYIFGDKPQVELPFIDMPVVTQSENASESLLLHLGADVNEENKGRVKKFYDQKVLPMPLLLKHQGIDPNQLIKLAEELIEKCNAWNSLMCWDSIYPTSVELRHLSNILFKHFNISSMGGGTVRSASQLHRKLLDIINKVDDKDLILQNYSYWNGRDKSYSVDDSVQAVFNFKKNLVNYNLPKIIYAISDVQEVIFKRFEYPFGDYKPFAASLENFYYPAAINSLEEFGIPNQVAKKFVENNKNKIADIDSIDSVIDFLIASDEKSYPYLSEYELGFVKKALSYM</sequence>
<dbReference type="Gene3D" id="3.40.50.300">
    <property type="entry name" value="P-loop containing nucleotide triphosphate hydrolases"/>
    <property type="match status" value="2"/>
</dbReference>
<reference evidence="7" key="1">
    <citation type="submission" date="2016-10" db="EMBL/GenBank/DDBJ databases">
        <authorList>
            <person name="Varghese N."/>
            <person name="Submissions S."/>
        </authorList>
    </citation>
    <scope>NUCLEOTIDE SEQUENCE [LARGE SCALE GENOMIC DNA]</scope>
    <source>
        <strain evidence="7">DSM 16522</strain>
    </source>
</reference>
<organism evidence="6 7">
    <name type="scientific">Xenorhabdus japonica</name>
    <dbReference type="NCBI Taxonomy" id="53341"/>
    <lineage>
        <taxon>Bacteria</taxon>
        <taxon>Pseudomonadati</taxon>
        <taxon>Pseudomonadota</taxon>
        <taxon>Gammaproteobacteria</taxon>
        <taxon>Enterobacterales</taxon>
        <taxon>Morganellaceae</taxon>
        <taxon>Xenorhabdus</taxon>
    </lineage>
</organism>
<dbReference type="InterPro" id="IPR001650">
    <property type="entry name" value="Helicase_C-like"/>
</dbReference>
<accession>A0A1I5DLY8</accession>